<dbReference type="AlphaFoldDB" id="A0A6J7KW64"/>
<gene>
    <name evidence="1" type="ORF">UFOPK3752_02227</name>
</gene>
<dbReference type="EMBL" id="CAFBND010000149">
    <property type="protein sequence ID" value="CAB4960176.1"/>
    <property type="molecule type" value="Genomic_DNA"/>
</dbReference>
<name>A0A6J7KW64_9ZZZZ</name>
<reference evidence="1" key="1">
    <citation type="submission" date="2020-05" db="EMBL/GenBank/DDBJ databases">
        <authorList>
            <person name="Chiriac C."/>
            <person name="Salcher M."/>
            <person name="Ghai R."/>
            <person name="Kavagutti S V."/>
        </authorList>
    </citation>
    <scope>NUCLEOTIDE SEQUENCE</scope>
</reference>
<protein>
    <submittedName>
        <fullName evidence="1">Unannotated protein</fullName>
    </submittedName>
</protein>
<organism evidence="1">
    <name type="scientific">freshwater metagenome</name>
    <dbReference type="NCBI Taxonomy" id="449393"/>
    <lineage>
        <taxon>unclassified sequences</taxon>
        <taxon>metagenomes</taxon>
        <taxon>ecological metagenomes</taxon>
    </lineage>
</organism>
<evidence type="ECO:0000313" key="1">
    <source>
        <dbReference type="EMBL" id="CAB4960176.1"/>
    </source>
</evidence>
<sequence>MTPVPLAMERPAGSEVADHVKVVIAALESVASTASGVIAVPTTPVWLAGLVTVTVLPESVTIACEIRHEDVSFE</sequence>
<proteinExistence type="predicted"/>
<accession>A0A6J7KW64</accession>